<dbReference type="GeneID" id="57608916"/>
<sequence>MSIQRHQEISNTRTIVDPRTFYQKTWALLQYPWIPFAWALFSAMVTLVWAGFLPFAVLGFLVLRWAVTSVPDVLPIHLPLEANKIDMNDPKIGDNAGFNKARGSFFIGKIRSLGLEVWASFKAMTQHFLIFGTTGAGKTESIVSYLANYLAVGSGAAFQDAKAAPKSMVQVGTICRIFGRDDDFRVTNYITGLTSEHRDPAERLSNDAAVFARGSAESNTQLLVSLMPPSEGENKIFAERAVALVSAEFPALTDLRDMGVLQIDPGVIRKHMSFKFFVQLFRDNRITKRSRDALQGYLESLPGYDENKDITEQPEEVTRQFGFAQAYFTRSLASLSDTYGHIYMVGQGEIDYQDAVLNGRILLTLLPSMEKSGEELSNLGKIVLTATKNGMVVGLGTVFEGSAEDIVHNLPTNSDIPYGVINDENAYMLVEGQEIINAQARGLGFGVITGTQDAPGMIENISRTTKQIMANSAFKQIMYIDDKETTELAREFSGEAQVLVRNQYERDGDLGNVYASSGVGLEKQYRISETDIKKQGTGQAFLLYQGSVHEVQVFNHGISEKGPDPLRRFIDHWYPVRMAKVKIPNEDTILRYMQHTPRQEWEDLLLMLKDDARHMLSEMTTYFASQSVIRGVASLYAEADAQTIELSQRTFVAKQFLEQKIDPPSGLIKTLCEQLPSNASDVVKTMVFLAHNSGTSHLKIQQEADEANLDAFSTMPPLPADLDDFFEEVDTSTSGGNSGGGGLTPMKPESALSDFLGADYASDEENDPVPASAVAAAQSPVVEMPAPVPPEPEPTSAMAKAVSRSMAMMPWMSSEIDYAQVRGSIKQAEMLFNEDDAPAAEAAADDVIDRIIQTLEYPQTKISSDLPSQVRAKQLFKDWLD</sequence>
<gene>
    <name evidence="1" type="ORF">SAMN05216576_107309</name>
</gene>
<name>A0A1G6Q7S8_9GAMM</name>
<dbReference type="Gene3D" id="3.40.50.300">
    <property type="entry name" value="P-loop containing nucleotide triphosphate hydrolases"/>
    <property type="match status" value="2"/>
</dbReference>
<accession>A0A1G6Q7S8</accession>
<organism evidence="1 2">
    <name type="scientific">Ectopseudomonas chengduensis</name>
    <dbReference type="NCBI Taxonomy" id="489632"/>
    <lineage>
        <taxon>Bacteria</taxon>
        <taxon>Pseudomonadati</taxon>
        <taxon>Pseudomonadota</taxon>
        <taxon>Gammaproteobacteria</taxon>
        <taxon>Pseudomonadales</taxon>
        <taxon>Pseudomonadaceae</taxon>
        <taxon>Ectopseudomonas</taxon>
    </lineage>
</organism>
<evidence type="ECO:0000313" key="1">
    <source>
        <dbReference type="EMBL" id="SDC88530.1"/>
    </source>
</evidence>
<dbReference type="Proteomes" id="UP000199467">
    <property type="component" value="Unassembled WGS sequence"/>
</dbReference>
<dbReference type="SUPFAM" id="SSF52540">
    <property type="entry name" value="P-loop containing nucleoside triphosphate hydrolases"/>
    <property type="match status" value="1"/>
</dbReference>
<dbReference type="RefSeq" id="WP_017362473.1">
    <property type="nucleotide sequence ID" value="NZ_FMZQ01000007.1"/>
</dbReference>
<reference evidence="2" key="1">
    <citation type="submission" date="2016-10" db="EMBL/GenBank/DDBJ databases">
        <authorList>
            <person name="Varghese N."/>
            <person name="Submissions S."/>
        </authorList>
    </citation>
    <scope>NUCLEOTIDE SEQUENCE [LARGE SCALE GENOMIC DNA]</scope>
    <source>
        <strain evidence="2">DSM 26382</strain>
    </source>
</reference>
<evidence type="ECO:0000313" key="2">
    <source>
        <dbReference type="Proteomes" id="UP000199467"/>
    </source>
</evidence>
<protein>
    <submittedName>
        <fullName evidence="1">Uncharacterized protein</fullName>
    </submittedName>
</protein>
<dbReference type="AlphaFoldDB" id="A0A1G6Q7S8"/>
<dbReference type="EMBL" id="FMZQ01000007">
    <property type="protein sequence ID" value="SDC88530.1"/>
    <property type="molecule type" value="Genomic_DNA"/>
</dbReference>
<proteinExistence type="predicted"/>
<keyword evidence="2" id="KW-1185">Reference proteome</keyword>
<dbReference type="InterPro" id="IPR027417">
    <property type="entry name" value="P-loop_NTPase"/>
</dbReference>